<proteinExistence type="predicted"/>
<gene>
    <name evidence="1" type="ORF">MNBD_GAMMA20-2217</name>
</gene>
<dbReference type="EMBL" id="UOFU01000099">
    <property type="protein sequence ID" value="VAW96573.1"/>
    <property type="molecule type" value="Genomic_DNA"/>
</dbReference>
<sequence length="57" mass="6534">MLNKRKNVQLNSTAYPLASVIMLNIKGFTAATDEPRKRSRKGIFLMFATIRCIHPNR</sequence>
<name>A0A3B1A973_9ZZZZ</name>
<dbReference type="AlphaFoldDB" id="A0A3B1A973"/>
<reference evidence="1" key="1">
    <citation type="submission" date="2018-06" db="EMBL/GenBank/DDBJ databases">
        <authorList>
            <person name="Zhirakovskaya E."/>
        </authorList>
    </citation>
    <scope>NUCLEOTIDE SEQUENCE</scope>
</reference>
<accession>A0A3B1A973</accession>
<protein>
    <submittedName>
        <fullName evidence="1">Uncharacterized protein</fullName>
    </submittedName>
</protein>
<evidence type="ECO:0000313" key="1">
    <source>
        <dbReference type="EMBL" id="VAW96573.1"/>
    </source>
</evidence>
<organism evidence="1">
    <name type="scientific">hydrothermal vent metagenome</name>
    <dbReference type="NCBI Taxonomy" id="652676"/>
    <lineage>
        <taxon>unclassified sequences</taxon>
        <taxon>metagenomes</taxon>
        <taxon>ecological metagenomes</taxon>
    </lineage>
</organism>